<proteinExistence type="predicted"/>
<comment type="caution">
    <text evidence="1">The sequence shown here is derived from an EMBL/GenBank/DDBJ whole genome shotgun (WGS) entry which is preliminary data.</text>
</comment>
<evidence type="ECO:0000313" key="1">
    <source>
        <dbReference type="EMBL" id="KUL23375.1"/>
    </source>
</evidence>
<name>A0A101JAU2_9ACTN</name>
<evidence type="ECO:0000313" key="2">
    <source>
        <dbReference type="Proteomes" id="UP000053923"/>
    </source>
</evidence>
<dbReference type="RefSeq" id="WP_062712218.1">
    <property type="nucleotide sequence ID" value="NZ_LLZG01000387.1"/>
</dbReference>
<dbReference type="Proteomes" id="UP000053923">
    <property type="component" value="Unassembled WGS sequence"/>
</dbReference>
<dbReference type="InterPro" id="IPR014942">
    <property type="entry name" value="AbiEii"/>
</dbReference>
<dbReference type="AlphaFoldDB" id="A0A101JAU2"/>
<sequence>MKLPDLHRRLLADALRAGDDYELALAGGYAVQAHGLVGRPSQDLDFATRHPASMTDIVRRLADGLRSRAGWSPWSLSGR</sequence>
<organism evidence="1 2">
    <name type="scientific">Streptomyces regalis</name>
    <dbReference type="NCBI Taxonomy" id="68262"/>
    <lineage>
        <taxon>Bacteria</taxon>
        <taxon>Bacillati</taxon>
        <taxon>Actinomycetota</taxon>
        <taxon>Actinomycetes</taxon>
        <taxon>Kitasatosporales</taxon>
        <taxon>Streptomycetaceae</taxon>
        <taxon>Streptomyces</taxon>
    </lineage>
</organism>
<dbReference type="Pfam" id="PF08843">
    <property type="entry name" value="AbiEii"/>
    <property type="match status" value="1"/>
</dbReference>
<dbReference type="EMBL" id="LLZG01000387">
    <property type="protein sequence ID" value="KUL23375.1"/>
    <property type="molecule type" value="Genomic_DNA"/>
</dbReference>
<protein>
    <recommendedName>
        <fullName evidence="3">Nucleotidyl transferase AbiEii toxin, Type IV TA system</fullName>
    </recommendedName>
</protein>
<gene>
    <name evidence="1" type="ORF">ADL12_39290</name>
</gene>
<evidence type="ECO:0008006" key="3">
    <source>
        <dbReference type="Google" id="ProtNLM"/>
    </source>
</evidence>
<keyword evidence="2" id="KW-1185">Reference proteome</keyword>
<accession>A0A101JAU2</accession>
<reference evidence="2" key="1">
    <citation type="submission" date="2015-10" db="EMBL/GenBank/DDBJ databases">
        <authorList>
            <person name="Ju K.-S."/>
            <person name="Doroghazi J.R."/>
            <person name="Metcalf W.W."/>
        </authorList>
    </citation>
    <scope>NUCLEOTIDE SEQUENCE [LARGE SCALE GENOMIC DNA]</scope>
    <source>
        <strain evidence="2">NRRL 3151</strain>
    </source>
</reference>